<proteinExistence type="predicted"/>
<comment type="caution">
    <text evidence="1">The sequence shown here is derived from an EMBL/GenBank/DDBJ whole genome shotgun (WGS) entry which is preliminary data.</text>
</comment>
<evidence type="ECO:0000313" key="2">
    <source>
        <dbReference type="Proteomes" id="UP000176604"/>
    </source>
</evidence>
<sequence>MAVSKTRSATIYALRNPYGDPFLFKPGKNRKLEIIGLLLWATEGDKTQLSLSNGNPDIIVKYLEFLRQVCRLREERIKAVIHCHDTLPYRHCLAYWSRLTGIPRHRFRKPHIKRDRGGTRKFPYGILRIVAFNAKLIHIFKERLKGLGLSKN</sequence>
<accession>A0A1F7UL77</accession>
<dbReference type="Proteomes" id="UP000176604">
    <property type="component" value="Unassembled WGS sequence"/>
</dbReference>
<reference evidence="1 2" key="1">
    <citation type="journal article" date="2016" name="Nat. Commun.">
        <title>Thousands of microbial genomes shed light on interconnected biogeochemical processes in an aquifer system.</title>
        <authorList>
            <person name="Anantharaman K."/>
            <person name="Brown C.T."/>
            <person name="Hug L.A."/>
            <person name="Sharon I."/>
            <person name="Castelle C.J."/>
            <person name="Probst A.J."/>
            <person name="Thomas B.C."/>
            <person name="Singh A."/>
            <person name="Wilkins M.J."/>
            <person name="Karaoz U."/>
            <person name="Brodie E.L."/>
            <person name="Williams K.H."/>
            <person name="Hubbard S.S."/>
            <person name="Banfield J.F."/>
        </authorList>
    </citation>
    <scope>NUCLEOTIDE SEQUENCE [LARGE SCALE GENOMIC DNA]</scope>
</reference>
<dbReference type="AlphaFoldDB" id="A0A1F7UL77"/>
<organism evidence="1 2">
    <name type="scientific">Candidatus Uhrbacteria bacterium RIFCSPHIGHO2_12_FULL_54_23</name>
    <dbReference type="NCBI Taxonomy" id="1802397"/>
    <lineage>
        <taxon>Bacteria</taxon>
        <taxon>Candidatus Uhriibacteriota</taxon>
    </lineage>
</organism>
<protein>
    <submittedName>
        <fullName evidence="1">Uncharacterized protein</fullName>
    </submittedName>
</protein>
<evidence type="ECO:0000313" key="1">
    <source>
        <dbReference type="EMBL" id="OGL79032.1"/>
    </source>
</evidence>
<gene>
    <name evidence="1" type="ORF">A3J43_01350</name>
</gene>
<name>A0A1F7UL77_9BACT</name>
<dbReference type="EMBL" id="MGEF01000019">
    <property type="protein sequence ID" value="OGL79032.1"/>
    <property type="molecule type" value="Genomic_DNA"/>
</dbReference>